<evidence type="ECO:0008006" key="3">
    <source>
        <dbReference type="Google" id="ProtNLM"/>
    </source>
</evidence>
<name>A0A9E6XSG8_9ACTN</name>
<dbReference type="Proteomes" id="UP001162834">
    <property type="component" value="Chromosome"/>
</dbReference>
<dbReference type="KEGG" id="sbae:DSM104329_00276"/>
<dbReference type="InterPro" id="IPR025444">
    <property type="entry name" value="Monooxy_af470"/>
</dbReference>
<evidence type="ECO:0000313" key="1">
    <source>
        <dbReference type="EMBL" id="UGS33909.1"/>
    </source>
</evidence>
<evidence type="ECO:0000313" key="2">
    <source>
        <dbReference type="Proteomes" id="UP001162834"/>
    </source>
</evidence>
<dbReference type="EMBL" id="CP087164">
    <property type="protein sequence ID" value="UGS33909.1"/>
    <property type="molecule type" value="Genomic_DNA"/>
</dbReference>
<reference evidence="1" key="1">
    <citation type="journal article" date="2022" name="Int. J. Syst. Evol. Microbiol.">
        <title>Pseudomonas aegrilactucae sp. nov. and Pseudomonas morbosilactucae sp. nov., pathogens causing bacterial rot of lettuce in Japan.</title>
        <authorList>
            <person name="Sawada H."/>
            <person name="Fujikawa T."/>
            <person name="Satou M."/>
        </authorList>
    </citation>
    <scope>NUCLEOTIDE SEQUENCE</scope>
    <source>
        <strain evidence="1">0166_1</strain>
    </source>
</reference>
<dbReference type="Pfam" id="PF13826">
    <property type="entry name" value="Monooxy_af470-like"/>
    <property type="match status" value="1"/>
</dbReference>
<sequence>MAEVAGRRMAAELDGDFVVFLIGARLNSKLRAVQAFLDLGGRRGMKHMLDHLVAHPERGLLAYEMGFPTIVQYWRSFEHLEAFAQDADDPHLDVWRNYWRRVGRSDRTGIWHETYLVRAGDYEAVYGNMPPHGLGKAGRLVPISETSSARGRLRATAS</sequence>
<dbReference type="RefSeq" id="WP_259313597.1">
    <property type="nucleotide sequence ID" value="NZ_CP087164.1"/>
</dbReference>
<organism evidence="1 2">
    <name type="scientific">Capillimicrobium parvum</name>
    <dbReference type="NCBI Taxonomy" id="2884022"/>
    <lineage>
        <taxon>Bacteria</taxon>
        <taxon>Bacillati</taxon>
        <taxon>Actinomycetota</taxon>
        <taxon>Thermoleophilia</taxon>
        <taxon>Solirubrobacterales</taxon>
        <taxon>Capillimicrobiaceae</taxon>
        <taxon>Capillimicrobium</taxon>
    </lineage>
</organism>
<protein>
    <recommendedName>
        <fullName evidence="3">DUF4188 domain-containing protein</fullName>
    </recommendedName>
</protein>
<accession>A0A9E6XSG8</accession>
<gene>
    <name evidence="1" type="ORF">DSM104329_00276</name>
</gene>
<proteinExistence type="predicted"/>
<dbReference type="AlphaFoldDB" id="A0A9E6XSG8"/>
<keyword evidence="2" id="KW-1185">Reference proteome</keyword>